<protein>
    <submittedName>
        <fullName evidence="1">Restriction endonuclease</fullName>
    </submittedName>
</protein>
<reference evidence="2" key="1">
    <citation type="journal article" date="2020" name="Toxins">
        <title>Phylogenomic Analysis of Secondary Metabolism in the Toxic Cyanobacterial Genera Anabaena, Dolichospermum and Aphanizomenon.</title>
        <authorList>
            <person name="Oesterholm J."/>
            <person name="Popin R.V."/>
            <person name="Fewer D.P."/>
            <person name="Sivonen K."/>
        </authorList>
    </citation>
    <scope>NUCLEOTIDE SEQUENCE [LARGE SCALE GENOMIC DNA]</scope>
    <source>
        <strain evidence="2">UHCC 0037</strain>
    </source>
</reference>
<keyword evidence="2" id="KW-1185">Reference proteome</keyword>
<gene>
    <name evidence="1" type="ORF">FJR39_22780</name>
</gene>
<dbReference type="EMBL" id="VILF01000006">
    <property type="protein sequence ID" value="MTJ45785.1"/>
    <property type="molecule type" value="Genomic_DNA"/>
</dbReference>
<dbReference type="Proteomes" id="UP001517388">
    <property type="component" value="Unassembled WGS sequence"/>
</dbReference>
<comment type="caution">
    <text evidence="1">The sequence shown here is derived from an EMBL/GenBank/DDBJ whole genome shotgun (WGS) entry which is preliminary data.</text>
</comment>
<keyword evidence="1" id="KW-0378">Hydrolase</keyword>
<organism evidence="1 2">
    <name type="scientific">Dolichospermum flos-aquae UHCC 0037</name>
    <dbReference type="NCBI Taxonomy" id="2590026"/>
    <lineage>
        <taxon>Bacteria</taxon>
        <taxon>Bacillati</taxon>
        <taxon>Cyanobacteriota</taxon>
        <taxon>Cyanophyceae</taxon>
        <taxon>Nostocales</taxon>
        <taxon>Aphanizomenonaceae</taxon>
        <taxon>Dolichospermum</taxon>
    </lineage>
</organism>
<accession>A0ACC7SB98</accession>
<evidence type="ECO:0000313" key="1">
    <source>
        <dbReference type="EMBL" id="MTJ45785.1"/>
    </source>
</evidence>
<evidence type="ECO:0000313" key="2">
    <source>
        <dbReference type="Proteomes" id="UP001517388"/>
    </source>
</evidence>
<sequence length="247" mass="28571">MTEQELIIKIQEQLKKAPKQLQAFNLLSDQKWHCREHEMTPKLGSRQPAGGGGIQGLERGNRSGRRGLVLEEKTEYCEVCNNTGKWDRWTGEIKEANAPANIPPKLVEIILELYAYTEVVEDRQRYAHELVIDHRFPMERWGKSEAPHLTSMSETEIRKKFQLLKKDASGNHNLLKSRSCERCIKTGKRGTPFGIKFWYKSGENWPSQHQRGDEAEEGCIGCGWYDFETWRNALNQKLSQVDQNEVN</sequence>
<keyword evidence="1" id="KW-0255">Endonuclease</keyword>
<proteinExistence type="predicted"/>
<name>A0ACC7SB98_DOLFA</name>
<keyword evidence="1" id="KW-0540">Nuclease</keyword>